<dbReference type="KEGG" id="lsw:GTO87_02650"/>
<dbReference type="GO" id="GO:0006598">
    <property type="term" value="P:polyamine catabolic process"/>
    <property type="evidence" value="ECO:0007669"/>
    <property type="project" value="TreeGrafter"/>
</dbReference>
<dbReference type="AlphaFoldDB" id="A0A7H9EK95"/>
<dbReference type="EMBL" id="CP047418">
    <property type="protein sequence ID" value="QLL77595.1"/>
    <property type="molecule type" value="Genomic_DNA"/>
</dbReference>
<sequence length="242" mass="26354">MPVIGITGGVLNDAGPFPGYHRSYVNEDYVTAIKQNGGIPFIIPINYDLNSAPAIMRHLDGLVISGGQDVDPSYYGEEPSQQIGETWATRDAFEISLLRAASHLRKPVLGICRGLQLINVARGGSLYQDLSAIPGNPYQHAQKGHPGQTSQTANLAAGSQLRTIFGQESIRINSFHHQAVKEVGLGLTVTARAKDGVIEGLEDPHNQVLAVQWHPEMLHNFVPEMNKLFRAFVIQASKEELA</sequence>
<dbReference type="PROSITE" id="PS51273">
    <property type="entry name" value="GATASE_TYPE_1"/>
    <property type="match status" value="1"/>
</dbReference>
<gene>
    <name evidence="1" type="ORF">GTO87_02650</name>
</gene>
<dbReference type="CDD" id="cd01745">
    <property type="entry name" value="GATase1_2"/>
    <property type="match status" value="1"/>
</dbReference>
<dbReference type="PANTHER" id="PTHR43235">
    <property type="entry name" value="GLUTAMINE AMIDOTRANSFERASE PB2B2.05-RELATED"/>
    <property type="match status" value="1"/>
</dbReference>
<dbReference type="Gene3D" id="3.40.50.880">
    <property type="match status" value="1"/>
</dbReference>
<dbReference type="InterPro" id="IPR029062">
    <property type="entry name" value="Class_I_gatase-like"/>
</dbReference>
<reference evidence="1 2" key="1">
    <citation type="submission" date="2020-01" db="EMBL/GenBank/DDBJ databases">
        <title>Complete and circular genome sequences of six lactobacillus isolates from horses.</title>
        <authorList>
            <person name="Hassan H.M."/>
        </authorList>
    </citation>
    <scope>NUCLEOTIDE SEQUENCE [LARGE SCALE GENOMIC DNA]</scope>
    <source>
        <strain evidence="1 2">1A</strain>
    </source>
</reference>
<dbReference type="PANTHER" id="PTHR43235:SF1">
    <property type="entry name" value="GLUTAMINE AMIDOTRANSFERASE PB2B2.05-RELATED"/>
    <property type="match status" value="1"/>
</dbReference>
<evidence type="ECO:0000313" key="2">
    <source>
        <dbReference type="Proteomes" id="UP000510886"/>
    </source>
</evidence>
<dbReference type="InterPro" id="IPR011697">
    <property type="entry name" value="Peptidase_C26"/>
</dbReference>
<keyword evidence="1" id="KW-0378">Hydrolase</keyword>
<dbReference type="SUPFAM" id="SSF52317">
    <property type="entry name" value="Class I glutamine amidotransferase-like"/>
    <property type="match status" value="1"/>
</dbReference>
<dbReference type="FunFam" id="3.40.50.880:FF:000030">
    <property type="entry name" value="Gamma-glutamyl-gamma-aminobutyrate hydrolase PuuD"/>
    <property type="match status" value="1"/>
</dbReference>
<accession>A0A7H9EK95</accession>
<evidence type="ECO:0000313" key="1">
    <source>
        <dbReference type="EMBL" id="QLL77595.1"/>
    </source>
</evidence>
<dbReference type="Proteomes" id="UP000510886">
    <property type="component" value="Chromosome"/>
</dbReference>
<proteinExistence type="predicted"/>
<name>A0A7H9EK95_9LACO</name>
<organism evidence="1 2">
    <name type="scientific">Ligilactobacillus saerimneri</name>
    <dbReference type="NCBI Taxonomy" id="228229"/>
    <lineage>
        <taxon>Bacteria</taxon>
        <taxon>Bacillati</taxon>
        <taxon>Bacillota</taxon>
        <taxon>Bacilli</taxon>
        <taxon>Lactobacillales</taxon>
        <taxon>Lactobacillaceae</taxon>
        <taxon>Ligilactobacillus</taxon>
    </lineage>
</organism>
<protein>
    <submittedName>
        <fullName evidence="1">Gamma-glutamyl-gamma-aminobutyrate hydrolase family protein</fullName>
    </submittedName>
</protein>
<dbReference type="GO" id="GO:0033969">
    <property type="term" value="F:gamma-glutamyl-gamma-aminobutyrate hydrolase activity"/>
    <property type="evidence" value="ECO:0007669"/>
    <property type="project" value="TreeGrafter"/>
</dbReference>
<dbReference type="InterPro" id="IPR044668">
    <property type="entry name" value="PuuD-like"/>
</dbReference>
<dbReference type="GO" id="GO:0005829">
    <property type="term" value="C:cytosol"/>
    <property type="evidence" value="ECO:0007669"/>
    <property type="project" value="TreeGrafter"/>
</dbReference>
<dbReference type="Pfam" id="PF07722">
    <property type="entry name" value="Peptidase_C26"/>
    <property type="match status" value="1"/>
</dbReference>